<dbReference type="EMBL" id="QLLQ01000006">
    <property type="protein sequence ID" value="RAJ24523.1"/>
    <property type="molecule type" value="Genomic_DNA"/>
</dbReference>
<dbReference type="RefSeq" id="WP_066432324.1">
    <property type="nucleotide sequence ID" value="NZ_LZRN01000009.1"/>
</dbReference>
<name>A0A1A7R5U1_9FLAO</name>
<dbReference type="Proteomes" id="UP000248987">
    <property type="component" value="Unassembled WGS sequence"/>
</dbReference>
<evidence type="ECO:0008006" key="3">
    <source>
        <dbReference type="Google" id="ProtNLM"/>
    </source>
</evidence>
<dbReference type="InterPro" id="IPR035093">
    <property type="entry name" value="RelE/ParE_toxin_dom_sf"/>
</dbReference>
<keyword evidence="2" id="KW-1185">Reference proteome</keyword>
<evidence type="ECO:0000313" key="2">
    <source>
        <dbReference type="Proteomes" id="UP000248987"/>
    </source>
</evidence>
<dbReference type="OrthoDB" id="595476at2"/>
<gene>
    <name evidence="1" type="ORF">LX77_02077</name>
</gene>
<comment type="caution">
    <text evidence="1">The sequence shown here is derived from an EMBL/GenBank/DDBJ whole genome shotgun (WGS) entry which is preliminary data.</text>
</comment>
<dbReference type="AlphaFoldDB" id="A0A1A7R5U1"/>
<sequence length="93" mass="11169">MSYKVLISDEAYFDISDAMFWYHTKQVELKTQFLSEIKSSIEPYHIQKRYKSVRILFLKTFPFGIHFTIQDNTVKVIAVFHTSKNPQNWTKQF</sequence>
<organism evidence="1 2">
    <name type="scientific">Gelidibacter algens</name>
    <dbReference type="NCBI Taxonomy" id="49280"/>
    <lineage>
        <taxon>Bacteria</taxon>
        <taxon>Pseudomonadati</taxon>
        <taxon>Bacteroidota</taxon>
        <taxon>Flavobacteriia</taxon>
        <taxon>Flavobacteriales</taxon>
        <taxon>Flavobacteriaceae</taxon>
        <taxon>Gelidibacter</taxon>
    </lineage>
</organism>
<reference evidence="1 2" key="1">
    <citation type="submission" date="2018-06" db="EMBL/GenBank/DDBJ databases">
        <title>Genomic Encyclopedia of Archaeal and Bacterial Type Strains, Phase II (KMG-II): from individual species to whole genera.</title>
        <authorList>
            <person name="Goeker M."/>
        </authorList>
    </citation>
    <scope>NUCLEOTIDE SEQUENCE [LARGE SCALE GENOMIC DNA]</scope>
    <source>
        <strain evidence="1 2">DSM 12408</strain>
    </source>
</reference>
<dbReference type="STRING" id="49280.A9996_06200"/>
<proteinExistence type="predicted"/>
<dbReference type="Gene3D" id="3.30.2310.20">
    <property type="entry name" value="RelE-like"/>
    <property type="match status" value="1"/>
</dbReference>
<accession>A0A1A7R5U1</accession>
<evidence type="ECO:0000313" key="1">
    <source>
        <dbReference type="EMBL" id="RAJ24523.1"/>
    </source>
</evidence>
<protein>
    <recommendedName>
        <fullName evidence="3">ParE-like toxin of type II ParDE toxin-antitoxin system</fullName>
    </recommendedName>
</protein>